<dbReference type="SUPFAM" id="SSF56059">
    <property type="entry name" value="Glutathione synthetase ATP-binding domain-like"/>
    <property type="match status" value="1"/>
</dbReference>
<evidence type="ECO:0000313" key="2">
    <source>
        <dbReference type="Proteomes" id="UP001139646"/>
    </source>
</evidence>
<protein>
    <recommendedName>
        <fullName evidence="3">Prokaryotic glutathione synthetase ATP-binding domain-containing protein</fullName>
    </recommendedName>
</protein>
<dbReference type="InterPro" id="IPR013815">
    <property type="entry name" value="ATP_grasp_subdomain_1"/>
</dbReference>
<reference evidence="1" key="1">
    <citation type="submission" date="2022-01" db="EMBL/GenBank/DDBJ databases">
        <title>Colwellia maritima, isolated from seawater.</title>
        <authorList>
            <person name="Kristyanto S."/>
            <person name="Jung J."/>
            <person name="Jeon C.O."/>
        </authorList>
    </citation>
    <scope>NUCLEOTIDE SEQUENCE</scope>
    <source>
        <strain evidence="1">MSW7</strain>
    </source>
</reference>
<dbReference type="Gene3D" id="3.40.50.20">
    <property type="match status" value="1"/>
</dbReference>
<keyword evidence="2" id="KW-1185">Reference proteome</keyword>
<dbReference type="InterPro" id="IPR053191">
    <property type="entry name" value="DcsG_Biosynth_Enzyme"/>
</dbReference>
<dbReference type="Gene3D" id="3.30.470.20">
    <property type="entry name" value="ATP-grasp fold, B domain"/>
    <property type="match status" value="1"/>
</dbReference>
<sequence length="289" mass="33270">MKHCAILTMDNLSDFECYDYLLDEPLAELGWATELISWRAEKVNWDAYDAVIIRSPWDYQDDASAFILSLEQIDNSSARLQNSLSTVCWNIDKIYLKSVAEQGGRIVPTLWHENFSKHDIPEFFDYFSCQQLVIKPRISANADNTFWLKKETAMQFAHQLESVFSQSEFMVQPFINSVIDEGEFSLFYFDGVYSHAILKTPKQDDFRVQEEHGGYLQTVTPEKALLTQADDTLAVITRLTGDMPLYARLDFVRLKNDDNNNKGFALMEAELIEPSLYFNMDDKAAEALC</sequence>
<dbReference type="PANTHER" id="PTHR39217:SF1">
    <property type="entry name" value="GLUTATHIONE SYNTHETASE"/>
    <property type="match status" value="1"/>
</dbReference>
<evidence type="ECO:0000313" key="1">
    <source>
        <dbReference type="EMBL" id="MCI2283246.1"/>
    </source>
</evidence>
<comment type="caution">
    <text evidence="1">The sequence shown here is derived from an EMBL/GenBank/DDBJ whole genome shotgun (WGS) entry which is preliminary data.</text>
</comment>
<proteinExistence type="predicted"/>
<dbReference type="Proteomes" id="UP001139646">
    <property type="component" value="Unassembled WGS sequence"/>
</dbReference>
<name>A0ABS9WZ90_9GAMM</name>
<evidence type="ECO:0008006" key="3">
    <source>
        <dbReference type="Google" id="ProtNLM"/>
    </source>
</evidence>
<organism evidence="1 2">
    <name type="scientific">Colwellia maritima</name>
    <dbReference type="NCBI Taxonomy" id="2912588"/>
    <lineage>
        <taxon>Bacteria</taxon>
        <taxon>Pseudomonadati</taxon>
        <taxon>Pseudomonadota</taxon>
        <taxon>Gammaproteobacteria</taxon>
        <taxon>Alteromonadales</taxon>
        <taxon>Colwelliaceae</taxon>
        <taxon>Colwellia</taxon>
    </lineage>
</organism>
<accession>A0ABS9WZ90</accession>
<gene>
    <name evidence="1" type="ORF">L3081_07345</name>
</gene>
<dbReference type="Gene3D" id="3.30.1490.20">
    <property type="entry name" value="ATP-grasp fold, A domain"/>
    <property type="match status" value="1"/>
</dbReference>
<dbReference type="EMBL" id="JAKKSL010000001">
    <property type="protein sequence ID" value="MCI2283246.1"/>
    <property type="molecule type" value="Genomic_DNA"/>
</dbReference>
<dbReference type="RefSeq" id="WP_242284540.1">
    <property type="nucleotide sequence ID" value="NZ_JAKKSL010000001.1"/>
</dbReference>
<dbReference type="PANTHER" id="PTHR39217">
    <property type="match status" value="1"/>
</dbReference>